<evidence type="ECO:0000313" key="3">
    <source>
        <dbReference type="Proteomes" id="UP001151760"/>
    </source>
</evidence>
<dbReference type="Proteomes" id="UP001151760">
    <property type="component" value="Unassembled WGS sequence"/>
</dbReference>
<comment type="caution">
    <text evidence="2">The sequence shown here is derived from an EMBL/GenBank/DDBJ whole genome shotgun (WGS) entry which is preliminary data.</text>
</comment>
<dbReference type="SUPFAM" id="SSF53098">
    <property type="entry name" value="Ribonuclease H-like"/>
    <property type="match status" value="1"/>
</dbReference>
<dbReference type="PANTHER" id="PTHR42648:SF27">
    <property type="entry name" value="RNA-DIRECTED DNA POLYMERASE"/>
    <property type="match status" value="1"/>
</dbReference>
<dbReference type="EMBL" id="BQNB010010840">
    <property type="protein sequence ID" value="GJS82649.1"/>
    <property type="molecule type" value="Genomic_DNA"/>
</dbReference>
<dbReference type="InterPro" id="IPR057670">
    <property type="entry name" value="SH3_retrovirus"/>
</dbReference>
<keyword evidence="3" id="KW-1185">Reference proteome</keyword>
<proteinExistence type="predicted"/>
<gene>
    <name evidence="2" type="ORF">Tco_0749190</name>
</gene>
<reference evidence="2" key="1">
    <citation type="journal article" date="2022" name="Int. J. Mol. Sci.">
        <title>Draft Genome of Tanacetum Coccineum: Genomic Comparison of Closely Related Tanacetum-Family Plants.</title>
        <authorList>
            <person name="Yamashiro T."/>
            <person name="Shiraishi A."/>
            <person name="Nakayama K."/>
            <person name="Satake H."/>
        </authorList>
    </citation>
    <scope>NUCLEOTIDE SEQUENCE</scope>
</reference>
<protein>
    <submittedName>
        <fullName evidence="2">Retrovirus-related pol polyprotein from transposon TNT 1-94</fullName>
    </submittedName>
</protein>
<dbReference type="PROSITE" id="PS50994">
    <property type="entry name" value="INTEGRASE"/>
    <property type="match status" value="1"/>
</dbReference>
<dbReference type="Pfam" id="PF25597">
    <property type="entry name" value="SH3_retrovirus"/>
    <property type="match status" value="1"/>
</dbReference>
<dbReference type="InterPro" id="IPR001584">
    <property type="entry name" value="Integrase_cat-core"/>
</dbReference>
<evidence type="ECO:0000259" key="1">
    <source>
        <dbReference type="PROSITE" id="PS50994"/>
    </source>
</evidence>
<sequence length="195" mass="23052">MKSCVIVSQLTPPYTPQHNRVFERRNRTLLDMVRSMKNLTTLPKSFWGYALETTAHILNMVPTKKIDRTPYEIWHSYPKETMGYYFYCLLKNKIFVSQNAKFFENSFMPSENTTKEHDEVVPIKVEPQNVGVPIYRSTRIPQAPDRYGYYVDIEEYELGDLDEPPNYKAALVDPEFDEWLKAMNTEMQYIKDNQV</sequence>
<reference evidence="2" key="2">
    <citation type="submission" date="2022-01" db="EMBL/GenBank/DDBJ databases">
        <authorList>
            <person name="Yamashiro T."/>
            <person name="Shiraishi A."/>
            <person name="Satake H."/>
            <person name="Nakayama K."/>
        </authorList>
    </citation>
    <scope>NUCLEOTIDE SEQUENCE</scope>
</reference>
<name>A0ABQ4YXW0_9ASTR</name>
<accession>A0ABQ4YXW0</accession>
<dbReference type="PANTHER" id="PTHR42648">
    <property type="entry name" value="TRANSPOSASE, PUTATIVE-RELATED"/>
    <property type="match status" value="1"/>
</dbReference>
<feature type="domain" description="Integrase catalytic" evidence="1">
    <location>
        <begin position="1"/>
        <end position="78"/>
    </location>
</feature>
<dbReference type="InterPro" id="IPR039537">
    <property type="entry name" value="Retrotran_Ty1/copia-like"/>
</dbReference>
<organism evidence="2 3">
    <name type="scientific">Tanacetum coccineum</name>
    <dbReference type="NCBI Taxonomy" id="301880"/>
    <lineage>
        <taxon>Eukaryota</taxon>
        <taxon>Viridiplantae</taxon>
        <taxon>Streptophyta</taxon>
        <taxon>Embryophyta</taxon>
        <taxon>Tracheophyta</taxon>
        <taxon>Spermatophyta</taxon>
        <taxon>Magnoliopsida</taxon>
        <taxon>eudicotyledons</taxon>
        <taxon>Gunneridae</taxon>
        <taxon>Pentapetalae</taxon>
        <taxon>asterids</taxon>
        <taxon>campanulids</taxon>
        <taxon>Asterales</taxon>
        <taxon>Asteraceae</taxon>
        <taxon>Asteroideae</taxon>
        <taxon>Anthemideae</taxon>
        <taxon>Anthemidinae</taxon>
        <taxon>Tanacetum</taxon>
    </lineage>
</organism>
<dbReference type="InterPro" id="IPR012337">
    <property type="entry name" value="RNaseH-like_sf"/>
</dbReference>
<dbReference type="InterPro" id="IPR036397">
    <property type="entry name" value="RNaseH_sf"/>
</dbReference>
<evidence type="ECO:0000313" key="2">
    <source>
        <dbReference type="EMBL" id="GJS82649.1"/>
    </source>
</evidence>
<dbReference type="Gene3D" id="3.30.420.10">
    <property type="entry name" value="Ribonuclease H-like superfamily/Ribonuclease H"/>
    <property type="match status" value="1"/>
</dbReference>